<evidence type="ECO:0008006" key="6">
    <source>
        <dbReference type="Google" id="ProtNLM"/>
    </source>
</evidence>
<dbReference type="GO" id="GO:0030688">
    <property type="term" value="C:preribosome, small subunit precursor"/>
    <property type="evidence" value="ECO:0007669"/>
    <property type="project" value="InterPro"/>
</dbReference>
<protein>
    <recommendedName>
        <fullName evidence="6">Ribosome biogenesis protein SLX9</fullName>
    </recommendedName>
</protein>
<reference evidence="5" key="1">
    <citation type="submission" date="2021-01" db="EMBL/GenBank/DDBJ databases">
        <authorList>
            <person name="Corre E."/>
            <person name="Pelletier E."/>
            <person name="Niang G."/>
            <person name="Scheremetjew M."/>
            <person name="Finn R."/>
            <person name="Kale V."/>
            <person name="Holt S."/>
            <person name="Cochrane G."/>
            <person name="Meng A."/>
            <person name="Brown T."/>
            <person name="Cohen L."/>
        </authorList>
    </citation>
    <scope>NUCLEOTIDE SEQUENCE</scope>
    <source>
        <strain evidence="5">CCMP127</strain>
    </source>
</reference>
<dbReference type="GO" id="GO:0000462">
    <property type="term" value="P:maturation of SSU-rRNA from tricistronic rRNA transcript (SSU-rRNA, 5.8S rRNA, LSU-rRNA)"/>
    <property type="evidence" value="ECO:0007669"/>
    <property type="project" value="InterPro"/>
</dbReference>
<evidence type="ECO:0000256" key="2">
    <source>
        <dbReference type="ARBA" id="ARBA00011022"/>
    </source>
</evidence>
<dbReference type="InterPro" id="IPR028160">
    <property type="entry name" value="Slx9-like"/>
</dbReference>
<feature type="compositionally biased region" description="Low complexity" evidence="4">
    <location>
        <begin position="15"/>
        <end position="31"/>
    </location>
</feature>
<evidence type="ECO:0000256" key="3">
    <source>
        <dbReference type="ARBA" id="ARBA00023242"/>
    </source>
</evidence>
<organism evidence="5">
    <name type="scientific">Amphora coffeiformis</name>
    <dbReference type="NCBI Taxonomy" id="265554"/>
    <lineage>
        <taxon>Eukaryota</taxon>
        <taxon>Sar</taxon>
        <taxon>Stramenopiles</taxon>
        <taxon>Ochrophyta</taxon>
        <taxon>Bacillariophyta</taxon>
        <taxon>Bacillariophyceae</taxon>
        <taxon>Bacillariophycidae</taxon>
        <taxon>Thalassiophysales</taxon>
        <taxon>Catenulaceae</taxon>
        <taxon>Amphora</taxon>
    </lineage>
</organism>
<dbReference type="Pfam" id="PF15341">
    <property type="entry name" value="SLX9"/>
    <property type="match status" value="1"/>
</dbReference>
<accession>A0A7S3L8S8</accession>
<comment type="similarity">
    <text evidence="2">Belongs to the SLX9 family.</text>
</comment>
<feature type="compositionally biased region" description="Basic residues" evidence="4">
    <location>
        <begin position="174"/>
        <end position="192"/>
    </location>
</feature>
<name>A0A7S3L8S8_9STRA</name>
<feature type="compositionally biased region" description="Basic and acidic residues" evidence="4">
    <location>
        <begin position="156"/>
        <end position="171"/>
    </location>
</feature>
<feature type="region of interest" description="Disordered" evidence="4">
    <location>
        <begin position="1"/>
        <end position="46"/>
    </location>
</feature>
<dbReference type="PANTHER" id="PTHR31109">
    <property type="entry name" value="PROTEIN FAM207A"/>
    <property type="match status" value="1"/>
</dbReference>
<gene>
    <name evidence="5" type="ORF">ACOF00016_LOCUS11882</name>
</gene>
<sequence>MPKASRVGKFRQAAKEAAAAAAAPAAASSPADGGLSRGQKKRLAKREQYLRKESLVMGSLQLKKQQEQAKRIDGLDAIKEALMSTTTTRTNDDDDKKQSQAHRPNLLKTQKSRSTLLQRESNQLQLVMQHPAFQQDPLATIREHLTNSLAPQAAQRQKEQVQHERDVREAQKTAPKKPKRKKHRARPTRSKA</sequence>
<dbReference type="PANTHER" id="PTHR31109:SF2">
    <property type="entry name" value="RIBOSOME BIOGENESIS PROTEIN SLX9 HOMOLOG"/>
    <property type="match status" value="1"/>
</dbReference>
<comment type="subcellular location">
    <subcellularLocation>
        <location evidence="1">Nucleus</location>
        <location evidence="1">Nucleolus</location>
    </subcellularLocation>
</comment>
<dbReference type="AlphaFoldDB" id="A0A7S3L8S8"/>
<evidence type="ECO:0000256" key="1">
    <source>
        <dbReference type="ARBA" id="ARBA00004604"/>
    </source>
</evidence>
<evidence type="ECO:0000313" key="5">
    <source>
        <dbReference type="EMBL" id="CAE0414656.1"/>
    </source>
</evidence>
<dbReference type="GO" id="GO:0005730">
    <property type="term" value="C:nucleolus"/>
    <property type="evidence" value="ECO:0007669"/>
    <property type="project" value="UniProtKB-SubCell"/>
</dbReference>
<feature type="region of interest" description="Disordered" evidence="4">
    <location>
        <begin position="144"/>
        <end position="192"/>
    </location>
</feature>
<feature type="region of interest" description="Disordered" evidence="4">
    <location>
        <begin position="83"/>
        <end position="116"/>
    </location>
</feature>
<feature type="compositionally biased region" description="Polar residues" evidence="4">
    <location>
        <begin position="107"/>
        <end position="116"/>
    </location>
</feature>
<dbReference type="EMBL" id="HBIM01015023">
    <property type="protein sequence ID" value="CAE0414656.1"/>
    <property type="molecule type" value="Transcribed_RNA"/>
</dbReference>
<keyword evidence="3" id="KW-0539">Nucleus</keyword>
<dbReference type="GO" id="GO:0030686">
    <property type="term" value="C:90S preribosome"/>
    <property type="evidence" value="ECO:0007669"/>
    <property type="project" value="InterPro"/>
</dbReference>
<evidence type="ECO:0000256" key="4">
    <source>
        <dbReference type="SAM" id="MobiDB-lite"/>
    </source>
</evidence>
<proteinExistence type="inferred from homology"/>